<dbReference type="SMART" id="SM00382">
    <property type="entry name" value="AAA"/>
    <property type="match status" value="2"/>
</dbReference>
<comment type="caution">
    <text evidence="3">The sequence shown here is derived from an EMBL/GenBank/DDBJ whole genome shotgun (WGS) entry which is preliminary data.</text>
</comment>
<reference evidence="3 4" key="1">
    <citation type="submission" date="2014-06" db="EMBL/GenBank/DDBJ databases">
        <title>Whole Genome Sequences of Three Symbiotic Endozoicomonas Bacteria.</title>
        <authorList>
            <person name="Neave M.J."/>
            <person name="Apprill A."/>
            <person name="Voolstra C.R."/>
        </authorList>
    </citation>
    <scope>NUCLEOTIDE SEQUENCE [LARGE SCALE GENOMIC DNA]</scope>
    <source>
        <strain evidence="3 4">DSM 25634</strain>
    </source>
</reference>
<dbReference type="Pfam" id="PF00004">
    <property type="entry name" value="AAA"/>
    <property type="match status" value="2"/>
</dbReference>
<dbReference type="SUPFAM" id="SSF52540">
    <property type="entry name" value="P-loop containing nucleoside triphosphate hydrolases"/>
    <property type="match status" value="2"/>
</dbReference>
<dbReference type="EMBL" id="JOKH01000014">
    <property type="protein sequence ID" value="KEQ11545.1"/>
    <property type="molecule type" value="Genomic_DNA"/>
</dbReference>
<dbReference type="RefSeq" id="WP_034843276.1">
    <property type="nucleotide sequence ID" value="NZ_JOKH01000014.1"/>
</dbReference>
<gene>
    <name evidence="3" type="ORF">GZ78_28840</name>
</gene>
<dbReference type="InterPro" id="IPR041569">
    <property type="entry name" value="AAA_lid_3"/>
</dbReference>
<feature type="region of interest" description="Disordered" evidence="1">
    <location>
        <begin position="164"/>
        <end position="206"/>
    </location>
</feature>
<dbReference type="Pfam" id="PF17862">
    <property type="entry name" value="AAA_lid_3"/>
    <property type="match status" value="1"/>
</dbReference>
<dbReference type="Gene3D" id="1.10.8.60">
    <property type="match status" value="1"/>
</dbReference>
<evidence type="ECO:0000256" key="1">
    <source>
        <dbReference type="SAM" id="MobiDB-lite"/>
    </source>
</evidence>
<dbReference type="InterPro" id="IPR003593">
    <property type="entry name" value="AAA+_ATPase"/>
</dbReference>
<dbReference type="STRING" id="1137799.GZ78_28840"/>
<dbReference type="GO" id="GO:0016887">
    <property type="term" value="F:ATP hydrolysis activity"/>
    <property type="evidence" value="ECO:0007669"/>
    <property type="project" value="InterPro"/>
</dbReference>
<feature type="compositionally biased region" description="Basic and acidic residues" evidence="1">
    <location>
        <begin position="268"/>
        <end position="280"/>
    </location>
</feature>
<protein>
    <recommendedName>
        <fullName evidence="2">AAA+ ATPase domain-containing protein</fullName>
    </recommendedName>
</protein>
<dbReference type="GO" id="GO:0005524">
    <property type="term" value="F:ATP binding"/>
    <property type="evidence" value="ECO:0007669"/>
    <property type="project" value="InterPro"/>
</dbReference>
<dbReference type="PANTHER" id="PTHR23078:SF2">
    <property type="entry name" value="VESICLE-FUSING ATPASE"/>
    <property type="match status" value="1"/>
</dbReference>
<evidence type="ECO:0000259" key="2">
    <source>
        <dbReference type="SMART" id="SM00382"/>
    </source>
</evidence>
<name>A0A081MZC2_9GAMM</name>
<dbReference type="AlphaFoldDB" id="A0A081MZC2"/>
<dbReference type="eggNOG" id="COG1222">
    <property type="taxonomic scope" value="Bacteria"/>
</dbReference>
<feature type="domain" description="AAA+ ATPase" evidence="2">
    <location>
        <begin position="672"/>
        <end position="815"/>
    </location>
</feature>
<proteinExistence type="predicted"/>
<sequence>MNNRMLRCGYFYLLLFFTLPAVGGGNNNVGSLSLPLLLFAKPFTELLQLQVVPLIFNTPGLSYVRQKNGPQILGGIYQELEPELEPQIKIREPDPEYSLEEVKVKPMFKKIIIINDELKREEVETSSYIGAATESDGLSILGGLNQVDSPTSAGLLADHQSVKPRTIPESNSNQPSGDGGHSPEPPSSTDSSPSGTGKTESIPITARKKTLKVKPFRGNFYTNNSSRVSFITLDDLMGKHADDKAVILLINDKPSLVKGSDDVNEGEIELHPNHDSRAETSPENGDSLHTVELSMFEGALSVANKADLRIELIHDNKDKSPVSFIRREIIESLQKCLEKTPVPSVNYCYAYDSERTGSKEVYGQILHPLRVTVTGQKTADLQFIGKKTRLQLKEEPSIKFLCSSEESESETESGIEAFVKSSPNLPGSNMMLLPIEIFFRLGLHKDPTPMIGLTGKGPTGNNCVFKVAVTEEDTRPSINFKSAWKLGVPKDSVAAEYLIKRFDTSQQQKLIQPAAFASLKIESLEPKQKRKVTELKEDDTQKRIAEKMADTPIQSGMDYQVSLFDNELSSSKNGLIAITIESVHGSETSSDPVSDPAPPSPIFTITEDTVLQLSSDDFSLVNTLGTVISEAQEASSGMSMMQTFHQYVGGVDDALHKIIEMVIIPALLKQETSRGIILHGPPGTGKTSIAKAIGPAMGIADDRIVTVAGAEVMSKWVGESQENVRKLFAPAKRNPEKLYLYVFDEFESLAKKRSATVLSDSIKSDIVNELNAVMDGIHTLPNIIIVGSTNYIDQIDEALKRSGRFGLLLEIKPPEQKQRQHILEVLAKQISSDCCKFDKSISWQMLAEKTSGYTGADLRELLRRATRLSIAKILGSVDTLSADDVKSMAGKADCQVSQDEILKAIIDKEGEDKWDIELANLPMEHEFISFGENQPIPKINRFLRQVLEGRVRHMPILLSGPQGAGTSAYARWIAKNSSFDMIKVLSTRSLIQDSNKIQQVRNLFESTKNYQSSLIIVDSLRELQKIGSIFELVRHYINTPLDNSSSCQRSMAILATESINPGEESVSESEGLRFKSKFKLTHLEQGQARALLQKNDIDDDQVQTIVDFLDANPCTIKHFLDAFFMFSEQDSDGNMKVDIDGLISHLLEIQKSSPFGIYN</sequence>
<keyword evidence="4" id="KW-1185">Reference proteome</keyword>
<dbReference type="InterPro" id="IPR027417">
    <property type="entry name" value="P-loop_NTPase"/>
</dbReference>
<evidence type="ECO:0000313" key="3">
    <source>
        <dbReference type="EMBL" id="KEQ11545.1"/>
    </source>
</evidence>
<organism evidence="3 4">
    <name type="scientific">Endozoicomonas numazuensis</name>
    <dbReference type="NCBI Taxonomy" id="1137799"/>
    <lineage>
        <taxon>Bacteria</taxon>
        <taxon>Pseudomonadati</taxon>
        <taxon>Pseudomonadota</taxon>
        <taxon>Gammaproteobacteria</taxon>
        <taxon>Oceanospirillales</taxon>
        <taxon>Endozoicomonadaceae</taxon>
        <taxon>Endozoicomonas</taxon>
    </lineage>
</organism>
<dbReference type="Gene3D" id="3.40.50.300">
    <property type="entry name" value="P-loop containing nucleotide triphosphate hydrolases"/>
    <property type="match status" value="2"/>
</dbReference>
<accession>A0A081MZC2</accession>
<dbReference type="GO" id="GO:0006891">
    <property type="term" value="P:intra-Golgi vesicle-mediated transport"/>
    <property type="evidence" value="ECO:0007669"/>
    <property type="project" value="TreeGrafter"/>
</dbReference>
<dbReference type="GO" id="GO:0043001">
    <property type="term" value="P:Golgi to plasma membrane protein transport"/>
    <property type="evidence" value="ECO:0007669"/>
    <property type="project" value="TreeGrafter"/>
</dbReference>
<dbReference type="InterPro" id="IPR003959">
    <property type="entry name" value="ATPase_AAA_core"/>
</dbReference>
<evidence type="ECO:0000313" key="4">
    <source>
        <dbReference type="Proteomes" id="UP000028073"/>
    </source>
</evidence>
<dbReference type="InterPro" id="IPR039812">
    <property type="entry name" value="Vesicle-fus_ATPase"/>
</dbReference>
<dbReference type="GO" id="GO:0035494">
    <property type="term" value="P:SNARE complex disassembly"/>
    <property type="evidence" value="ECO:0007669"/>
    <property type="project" value="InterPro"/>
</dbReference>
<feature type="region of interest" description="Disordered" evidence="1">
    <location>
        <begin position="265"/>
        <end position="285"/>
    </location>
</feature>
<dbReference type="PANTHER" id="PTHR23078">
    <property type="entry name" value="VESICULAR-FUSION PROTEIN NSF"/>
    <property type="match status" value="1"/>
</dbReference>
<feature type="domain" description="AAA+ ATPase" evidence="2">
    <location>
        <begin position="952"/>
        <end position="1112"/>
    </location>
</feature>
<dbReference type="OrthoDB" id="9809379at2"/>
<dbReference type="Proteomes" id="UP000028073">
    <property type="component" value="Unassembled WGS sequence"/>
</dbReference>